<evidence type="ECO:0000313" key="9">
    <source>
        <dbReference type="Proteomes" id="UP001148838"/>
    </source>
</evidence>
<keyword evidence="4" id="KW-0970">Cilium biogenesis/degradation</keyword>
<evidence type="ECO:0000256" key="7">
    <source>
        <dbReference type="SAM" id="Phobius"/>
    </source>
</evidence>
<evidence type="ECO:0000313" key="8">
    <source>
        <dbReference type="EMBL" id="KAJ4430974.1"/>
    </source>
</evidence>
<feature type="transmembrane region" description="Helical" evidence="7">
    <location>
        <begin position="67"/>
        <end position="100"/>
    </location>
</feature>
<dbReference type="Pfam" id="PF14995">
    <property type="entry name" value="TMEM107"/>
    <property type="match status" value="1"/>
</dbReference>
<dbReference type="Proteomes" id="UP001148838">
    <property type="component" value="Unassembled WGS sequence"/>
</dbReference>
<organism evidence="8 9">
    <name type="scientific">Periplaneta americana</name>
    <name type="common">American cockroach</name>
    <name type="synonym">Blatta americana</name>
    <dbReference type="NCBI Taxonomy" id="6978"/>
    <lineage>
        <taxon>Eukaryota</taxon>
        <taxon>Metazoa</taxon>
        <taxon>Ecdysozoa</taxon>
        <taxon>Arthropoda</taxon>
        <taxon>Hexapoda</taxon>
        <taxon>Insecta</taxon>
        <taxon>Pterygota</taxon>
        <taxon>Neoptera</taxon>
        <taxon>Polyneoptera</taxon>
        <taxon>Dictyoptera</taxon>
        <taxon>Blattodea</taxon>
        <taxon>Blattoidea</taxon>
        <taxon>Blattidae</taxon>
        <taxon>Blattinae</taxon>
        <taxon>Periplaneta</taxon>
    </lineage>
</organism>
<keyword evidence="3 7" id="KW-0812">Transmembrane</keyword>
<sequence length="101" mass="11564">YIHYFFTEIMVFAASGLIPARFLTLTSHLVISIVILWSRHENVKACLPFEYTTEDYSKKDIEMLTGLTIAITLIAFELLTFLMGITMFMPSTAMVCILLIY</sequence>
<evidence type="ECO:0000256" key="3">
    <source>
        <dbReference type="ARBA" id="ARBA00022692"/>
    </source>
</evidence>
<feature type="transmembrane region" description="Helical" evidence="7">
    <location>
        <begin position="12"/>
        <end position="37"/>
    </location>
</feature>
<dbReference type="PANTHER" id="PTHR34341:SF1">
    <property type="entry name" value="TRANSMEMBRANE PROTEIN 107"/>
    <property type="match status" value="1"/>
</dbReference>
<dbReference type="EMBL" id="JAJSOF020000031">
    <property type="protein sequence ID" value="KAJ4430974.1"/>
    <property type="molecule type" value="Genomic_DNA"/>
</dbReference>
<reference evidence="8 9" key="1">
    <citation type="journal article" date="2022" name="Allergy">
        <title>Genome assembly and annotation of Periplaneta americana reveal a comprehensive cockroach allergen profile.</title>
        <authorList>
            <person name="Wang L."/>
            <person name="Xiong Q."/>
            <person name="Saelim N."/>
            <person name="Wang L."/>
            <person name="Nong W."/>
            <person name="Wan A.T."/>
            <person name="Shi M."/>
            <person name="Liu X."/>
            <person name="Cao Q."/>
            <person name="Hui J.H.L."/>
            <person name="Sookrung N."/>
            <person name="Leung T.F."/>
            <person name="Tungtrongchitr A."/>
            <person name="Tsui S.K.W."/>
        </authorList>
    </citation>
    <scope>NUCLEOTIDE SEQUENCE [LARGE SCALE GENOMIC DNA]</scope>
    <source>
        <strain evidence="8">PWHHKU_190912</strain>
    </source>
</reference>
<dbReference type="InterPro" id="IPR029248">
    <property type="entry name" value="TMEM107"/>
</dbReference>
<comment type="subcellular location">
    <subcellularLocation>
        <location evidence="1">Membrane</location>
        <topology evidence="1">Multi-pass membrane protein</topology>
    </subcellularLocation>
</comment>
<evidence type="ECO:0000256" key="2">
    <source>
        <dbReference type="ARBA" id="ARBA00015652"/>
    </source>
</evidence>
<keyword evidence="5 7" id="KW-1133">Transmembrane helix</keyword>
<evidence type="ECO:0000256" key="4">
    <source>
        <dbReference type="ARBA" id="ARBA00022794"/>
    </source>
</evidence>
<evidence type="ECO:0000256" key="6">
    <source>
        <dbReference type="ARBA" id="ARBA00023136"/>
    </source>
</evidence>
<accession>A0ABQ8SA93</accession>
<keyword evidence="9" id="KW-1185">Reference proteome</keyword>
<comment type="caution">
    <text evidence="8">The sequence shown here is derived from an EMBL/GenBank/DDBJ whole genome shotgun (WGS) entry which is preliminary data.</text>
</comment>
<proteinExistence type="predicted"/>
<protein>
    <recommendedName>
        <fullName evidence="2">Transmembrane protein 107</fullName>
    </recommendedName>
</protein>
<evidence type="ECO:0000256" key="1">
    <source>
        <dbReference type="ARBA" id="ARBA00004141"/>
    </source>
</evidence>
<gene>
    <name evidence="8" type="ORF">ANN_19567</name>
</gene>
<feature type="non-terminal residue" evidence="8">
    <location>
        <position position="1"/>
    </location>
</feature>
<evidence type="ECO:0000256" key="5">
    <source>
        <dbReference type="ARBA" id="ARBA00022989"/>
    </source>
</evidence>
<dbReference type="PANTHER" id="PTHR34341">
    <property type="entry name" value="TRANSMEMBRANE PROTEIN 107"/>
    <property type="match status" value="1"/>
</dbReference>
<name>A0ABQ8SA93_PERAM</name>
<keyword evidence="6 7" id="KW-0472">Membrane</keyword>